<dbReference type="EMBL" id="CP045798">
    <property type="protein sequence ID" value="QNB45887.1"/>
    <property type="molecule type" value="Genomic_DNA"/>
</dbReference>
<dbReference type="GO" id="GO:0042286">
    <property type="term" value="F:glutamate-1-semialdehyde 2,1-aminomutase activity"/>
    <property type="evidence" value="ECO:0007669"/>
    <property type="project" value="UniProtKB-UniRule"/>
</dbReference>
<dbReference type="InterPro" id="IPR015424">
    <property type="entry name" value="PyrdxlP-dep_Trfase"/>
</dbReference>
<feature type="modified residue" description="N6-(pyridoxal phosphate)lysine" evidence="8">
    <location>
        <position position="269"/>
    </location>
</feature>
<dbReference type="InterPro" id="IPR005814">
    <property type="entry name" value="Aminotrans_3"/>
</dbReference>
<dbReference type="KEGG" id="tfr:BR63_05910"/>
<dbReference type="PANTHER" id="PTHR43713:SF3">
    <property type="entry name" value="GLUTAMATE-1-SEMIALDEHYDE 2,1-AMINOMUTASE 1, CHLOROPLASTIC-RELATED"/>
    <property type="match status" value="1"/>
</dbReference>
<dbReference type="GO" id="GO:0008483">
    <property type="term" value="F:transaminase activity"/>
    <property type="evidence" value="ECO:0007669"/>
    <property type="project" value="InterPro"/>
</dbReference>
<evidence type="ECO:0000256" key="4">
    <source>
        <dbReference type="ARBA" id="ARBA00008981"/>
    </source>
</evidence>
<evidence type="ECO:0000256" key="8">
    <source>
        <dbReference type="HAMAP-Rule" id="MF_00375"/>
    </source>
</evidence>
<keyword evidence="7 8" id="KW-0627">Porphyrin biosynthesis</keyword>
<dbReference type="Gene3D" id="3.40.640.10">
    <property type="entry name" value="Type I PLP-dependent aspartate aminotransferase-like (Major domain)"/>
    <property type="match status" value="1"/>
</dbReference>
<comment type="similarity">
    <text evidence="4 8">Belongs to the class-III pyridoxal-phosphate-dependent aminotransferase family. HemL subfamily.</text>
</comment>
<evidence type="ECO:0000256" key="6">
    <source>
        <dbReference type="ARBA" id="ARBA00023235"/>
    </source>
</evidence>
<dbReference type="GO" id="GO:0006782">
    <property type="term" value="P:protoporphyrinogen IX biosynthetic process"/>
    <property type="evidence" value="ECO:0007669"/>
    <property type="project" value="UniProtKB-UniRule"/>
</dbReference>
<dbReference type="OrthoDB" id="9807885at2"/>
<dbReference type="Proteomes" id="UP000515847">
    <property type="component" value="Chromosome"/>
</dbReference>
<dbReference type="InterPro" id="IPR015422">
    <property type="entry name" value="PyrdxlP-dep_Trfase_small"/>
</dbReference>
<dbReference type="InterPro" id="IPR015421">
    <property type="entry name" value="PyrdxlP-dep_Trfase_major"/>
</dbReference>
<evidence type="ECO:0000256" key="5">
    <source>
        <dbReference type="ARBA" id="ARBA00022898"/>
    </source>
</evidence>
<dbReference type="NCBIfam" id="TIGR00713">
    <property type="entry name" value="hemL"/>
    <property type="match status" value="1"/>
</dbReference>
<reference evidence="9 10" key="1">
    <citation type="journal article" date="2019" name="Front. Microbiol.">
        <title>Thermoanaerosceptrum fracticalcis gen. nov. sp. nov., a Novel Fumarate-Fermenting Microorganism From a Deep Fractured Carbonate Aquifer of the US Great Basin.</title>
        <authorList>
            <person name="Hamilton-Brehm S.D."/>
            <person name="Stewart L.E."/>
            <person name="Zavarin M."/>
            <person name="Caldwell M."/>
            <person name="Lawson P.A."/>
            <person name="Onstott T.C."/>
            <person name="Grzymski J."/>
            <person name="Neveux I."/>
            <person name="Lollar B.S."/>
            <person name="Russell C.E."/>
            <person name="Moser D.P."/>
        </authorList>
    </citation>
    <scope>NUCLEOTIDE SEQUENCE [LARGE SCALE GENOMIC DNA]</scope>
    <source>
        <strain evidence="9 10">DRI-13</strain>
    </source>
</reference>
<dbReference type="PROSITE" id="PS00600">
    <property type="entry name" value="AA_TRANSFER_CLASS_3"/>
    <property type="match status" value="1"/>
</dbReference>
<name>A0A7G6E1D3_THEFR</name>
<dbReference type="Gene3D" id="3.90.1150.10">
    <property type="entry name" value="Aspartate Aminotransferase, domain 1"/>
    <property type="match status" value="1"/>
</dbReference>
<dbReference type="NCBIfam" id="NF000818">
    <property type="entry name" value="PRK00062.1"/>
    <property type="match status" value="1"/>
</dbReference>
<dbReference type="EC" id="5.4.3.8" evidence="8"/>
<evidence type="ECO:0000313" key="10">
    <source>
        <dbReference type="Proteomes" id="UP000515847"/>
    </source>
</evidence>
<dbReference type="GO" id="GO:0005737">
    <property type="term" value="C:cytoplasm"/>
    <property type="evidence" value="ECO:0007669"/>
    <property type="project" value="UniProtKB-SubCell"/>
</dbReference>
<dbReference type="InterPro" id="IPR004639">
    <property type="entry name" value="4pyrrol_synth_GluAld_NH2Trfase"/>
</dbReference>
<comment type="catalytic activity">
    <reaction evidence="1 8">
        <text>(S)-4-amino-5-oxopentanoate = 5-aminolevulinate</text>
        <dbReference type="Rhea" id="RHEA:14265"/>
        <dbReference type="ChEBI" id="CHEBI:57501"/>
        <dbReference type="ChEBI" id="CHEBI:356416"/>
        <dbReference type="EC" id="5.4.3.8"/>
    </reaction>
</comment>
<comment type="subcellular location">
    <subcellularLocation>
        <location evidence="8">Cytoplasm</location>
    </subcellularLocation>
</comment>
<dbReference type="RefSeq" id="WP_034423604.1">
    <property type="nucleotide sequence ID" value="NZ_CP045798.1"/>
</dbReference>
<dbReference type="AlphaFoldDB" id="A0A7G6E1D3"/>
<dbReference type="UniPathway" id="UPA00251">
    <property type="reaction ID" value="UER00317"/>
</dbReference>
<evidence type="ECO:0000256" key="1">
    <source>
        <dbReference type="ARBA" id="ARBA00001579"/>
    </source>
</evidence>
<dbReference type="PANTHER" id="PTHR43713">
    <property type="entry name" value="GLUTAMATE-1-SEMIALDEHYDE 2,1-AMINOMUTASE"/>
    <property type="match status" value="1"/>
</dbReference>
<comment type="pathway">
    <text evidence="3">Porphyrin-containing compound metabolism; protoporphyrin-IX biosynthesis; 5-aminolevulinate from L-glutamyl-tRNA(Glu): step 2/2.</text>
</comment>
<dbReference type="GO" id="GO:0030170">
    <property type="term" value="F:pyridoxal phosphate binding"/>
    <property type="evidence" value="ECO:0007669"/>
    <property type="project" value="InterPro"/>
</dbReference>
<gene>
    <name evidence="8 9" type="primary">hemL</name>
    <name evidence="9" type="ORF">BR63_05910</name>
</gene>
<dbReference type="FunFam" id="3.40.640.10:FF:000021">
    <property type="entry name" value="Glutamate-1-semialdehyde 2,1-aminomutase"/>
    <property type="match status" value="1"/>
</dbReference>
<dbReference type="CDD" id="cd00610">
    <property type="entry name" value="OAT_like"/>
    <property type="match status" value="1"/>
</dbReference>
<evidence type="ECO:0000256" key="7">
    <source>
        <dbReference type="ARBA" id="ARBA00023244"/>
    </source>
</evidence>
<dbReference type="InterPro" id="IPR049704">
    <property type="entry name" value="Aminotrans_3_PPA_site"/>
</dbReference>
<keyword evidence="10" id="KW-1185">Reference proteome</keyword>
<proteinExistence type="inferred from homology"/>
<comment type="cofactor">
    <cofactor evidence="2 8">
        <name>pyridoxal 5'-phosphate</name>
        <dbReference type="ChEBI" id="CHEBI:597326"/>
    </cofactor>
</comment>
<evidence type="ECO:0000313" key="9">
    <source>
        <dbReference type="EMBL" id="QNB45887.1"/>
    </source>
</evidence>
<evidence type="ECO:0000256" key="2">
    <source>
        <dbReference type="ARBA" id="ARBA00001933"/>
    </source>
</evidence>
<dbReference type="HAMAP" id="MF_00375">
    <property type="entry name" value="HemL_aminotrans_3"/>
    <property type="match status" value="1"/>
</dbReference>
<comment type="subunit">
    <text evidence="8">Homodimer.</text>
</comment>
<keyword evidence="6 8" id="KW-0413">Isomerase</keyword>
<keyword evidence="5 8" id="KW-0663">Pyridoxal phosphate</keyword>
<evidence type="ECO:0000256" key="3">
    <source>
        <dbReference type="ARBA" id="ARBA00004819"/>
    </source>
</evidence>
<keyword evidence="8" id="KW-0963">Cytoplasm</keyword>
<protein>
    <recommendedName>
        <fullName evidence="8">Glutamate-1-semialdehyde 2,1-aminomutase</fullName>
        <shortName evidence="8">GSA</shortName>
        <ecNumber evidence="8">5.4.3.8</ecNumber>
    </recommendedName>
    <alternativeName>
        <fullName evidence="8">Glutamate-1-semialdehyde aminotransferase</fullName>
        <shortName evidence="8">GSA-AT</shortName>
    </alternativeName>
</protein>
<dbReference type="SUPFAM" id="SSF53383">
    <property type="entry name" value="PLP-dependent transferases"/>
    <property type="match status" value="1"/>
</dbReference>
<organism evidence="9 10">
    <name type="scientific">Thermanaerosceptrum fracticalcis</name>
    <dbReference type="NCBI Taxonomy" id="1712410"/>
    <lineage>
        <taxon>Bacteria</taxon>
        <taxon>Bacillati</taxon>
        <taxon>Bacillota</taxon>
        <taxon>Clostridia</taxon>
        <taxon>Eubacteriales</taxon>
        <taxon>Peptococcaceae</taxon>
        <taxon>Thermanaerosceptrum</taxon>
    </lineage>
</organism>
<sequence>MGKNYSTSRAYYEEAQQYIPGGVNSPVRAFKAVGHDPVFIARGEGAYLYDVDGNQYIDYVGSWGPLILGHRHPQVEEALRKTLEIGTSFGAPTLLETEMAKLIREIVPSIEMVRMVNSGTEATMSALRLARAYTGRDKIVKFAGCYHGHADPLLVKAGSGVLTLGIPSSPGVPNSIAQNTITAQFNDLAGMEAIFRAEGNNIAAVIVEPVPGNMGVVSPEPGFLEGLRKITKQYGALLIFDEVMTGFRVALGGAQALYNIDPDLTCLGKIIGGGLPVGAYGGKAEIMKMIAPTGPVYQAGTLSGNPLAMAAGLATLRVINTPGFYEELEKKAAFLAEGLADAAKEAGAKVYFTRVGSMLCCFFTEEKVRDFTSASTADTEAFGKFFRSMLEQGVYLAPSQFEALFVSSAHSMADLEKTIAASRIAFRAAIK</sequence>
<dbReference type="Pfam" id="PF00202">
    <property type="entry name" value="Aminotran_3"/>
    <property type="match status" value="1"/>
</dbReference>
<accession>A0A7G6E1D3</accession>